<dbReference type="Proteomes" id="UP000829291">
    <property type="component" value="Chromosome 2"/>
</dbReference>
<organism evidence="7 8">
    <name type="scientific">Neodiprion lecontei</name>
    <name type="common">Redheaded pine sawfly</name>
    <dbReference type="NCBI Taxonomy" id="441921"/>
    <lineage>
        <taxon>Eukaryota</taxon>
        <taxon>Metazoa</taxon>
        <taxon>Ecdysozoa</taxon>
        <taxon>Arthropoda</taxon>
        <taxon>Hexapoda</taxon>
        <taxon>Insecta</taxon>
        <taxon>Pterygota</taxon>
        <taxon>Neoptera</taxon>
        <taxon>Endopterygota</taxon>
        <taxon>Hymenoptera</taxon>
        <taxon>Tenthredinoidea</taxon>
        <taxon>Diprionidae</taxon>
        <taxon>Diprioninae</taxon>
        <taxon>Neodiprion</taxon>
    </lineage>
</organism>
<evidence type="ECO:0000313" key="7">
    <source>
        <dbReference type="Proteomes" id="UP000829291"/>
    </source>
</evidence>
<keyword evidence="7" id="KW-1185">Reference proteome</keyword>
<dbReference type="RefSeq" id="XP_046588970.1">
    <property type="nucleotide sequence ID" value="XM_046733014.1"/>
</dbReference>
<sequence>MTTPSRPFRILTIVLSCVGSLLAAELTTIHEWKYIEYAAEDPLVEHMLQVSEEYNYTKIIPIDFQKISGNRVLVTTPRYSNDLLIPSLSIVSPMIGDGGSLLEPYPNWDWHETECCGDEIITSVSRLFTDQCNRLWFVDSGKIGDKQVCSAKLFAFNTTTDQVIHRIDIPHELTHNSVDPSKGRLEIQFVETKGDSCDETWAYIGDPEGYGLVIWDGSDIWRLENDDVYAPASSATKFSVAGENVTLELGTSIVRIPPPGFIDEDYLLLRPLSSYSDYAIRVEDLHNSKNSSVTYYKGNITLPSQELVKVFSKSGVLMGALASSLVVACWNLANPLATEYVGTPLEDDEALQFTSAAKIFEGSEPGFEHEEYWMLTNRYQKFALGTMDFDDVNFRILSVNIADTVQGTVCAPSSHSATSIEDKFFFEYETV</sequence>
<comment type="subcellular location">
    <subcellularLocation>
        <location evidence="1">Secreted</location>
    </subcellularLocation>
</comment>
<evidence type="ECO:0000256" key="4">
    <source>
        <dbReference type="ARBA" id="ARBA00022729"/>
    </source>
</evidence>
<feature type="chain" id="PRO_5047005138" evidence="6">
    <location>
        <begin position="24"/>
        <end position="431"/>
    </location>
</feature>
<evidence type="ECO:0000256" key="2">
    <source>
        <dbReference type="ARBA" id="ARBA00009127"/>
    </source>
</evidence>
<dbReference type="Pfam" id="PF03022">
    <property type="entry name" value="MRJP"/>
    <property type="match status" value="1"/>
</dbReference>
<evidence type="ECO:0000256" key="1">
    <source>
        <dbReference type="ARBA" id="ARBA00004613"/>
    </source>
</evidence>
<protein>
    <submittedName>
        <fullName evidence="8">Major royal jelly protein 1-like</fullName>
    </submittedName>
</protein>
<keyword evidence="3" id="KW-0964">Secreted</keyword>
<dbReference type="Gene3D" id="2.120.10.30">
    <property type="entry name" value="TolB, C-terminal domain"/>
    <property type="match status" value="1"/>
</dbReference>
<evidence type="ECO:0000256" key="5">
    <source>
        <dbReference type="ARBA" id="ARBA00023180"/>
    </source>
</evidence>
<dbReference type="InterPro" id="IPR011042">
    <property type="entry name" value="6-blade_b-propeller_TolB-like"/>
</dbReference>
<dbReference type="PANTHER" id="PTHR10009">
    <property type="entry name" value="PROTEIN YELLOW-RELATED"/>
    <property type="match status" value="1"/>
</dbReference>
<evidence type="ECO:0000256" key="3">
    <source>
        <dbReference type="ARBA" id="ARBA00022525"/>
    </source>
</evidence>
<comment type="similarity">
    <text evidence="2">Belongs to the major royal jelly protein family.</text>
</comment>
<accession>A0ABM3FLR9</accession>
<name>A0ABM3FLR9_NEOLC</name>
<reference evidence="8" key="1">
    <citation type="submission" date="2025-08" db="UniProtKB">
        <authorList>
            <consortium name="RefSeq"/>
        </authorList>
    </citation>
    <scope>IDENTIFICATION</scope>
    <source>
        <tissue evidence="8">Thorax and Abdomen</tissue>
    </source>
</reference>
<dbReference type="PANTHER" id="PTHR10009:SF7">
    <property type="entry name" value="GH10609P-RELATED"/>
    <property type="match status" value="1"/>
</dbReference>
<keyword evidence="5" id="KW-0325">Glycoprotein</keyword>
<evidence type="ECO:0000313" key="8">
    <source>
        <dbReference type="RefSeq" id="XP_046588970.1"/>
    </source>
</evidence>
<proteinExistence type="inferred from homology"/>
<keyword evidence="4 6" id="KW-0732">Signal</keyword>
<gene>
    <name evidence="8" type="primary">LOC124293164</name>
</gene>
<feature type="signal peptide" evidence="6">
    <location>
        <begin position="1"/>
        <end position="23"/>
    </location>
</feature>
<evidence type="ECO:0000256" key="6">
    <source>
        <dbReference type="SAM" id="SignalP"/>
    </source>
</evidence>
<dbReference type="InterPro" id="IPR017996">
    <property type="entry name" value="MRJP/yellow-related"/>
</dbReference>
<dbReference type="PRINTS" id="PR01366">
    <property type="entry name" value="ROYALJELLY"/>
</dbReference>
<dbReference type="GeneID" id="124293164"/>